<feature type="domain" description="Protein FecR C-terminal" evidence="3">
    <location>
        <begin position="322"/>
        <end position="386"/>
    </location>
</feature>
<keyword evidence="1" id="KW-1133">Transmembrane helix</keyword>
<keyword evidence="1" id="KW-0472">Membrane</keyword>
<dbReference type="Pfam" id="PF04773">
    <property type="entry name" value="FecR"/>
    <property type="match status" value="1"/>
</dbReference>
<protein>
    <submittedName>
        <fullName evidence="4">DUF4974 domain-containing protein</fullName>
    </submittedName>
</protein>
<keyword evidence="1" id="KW-0812">Transmembrane</keyword>
<dbReference type="PANTHER" id="PTHR30273">
    <property type="entry name" value="PERIPLASMIC SIGNAL SENSOR AND SIGMA FACTOR ACTIVATOR FECR-RELATED"/>
    <property type="match status" value="1"/>
</dbReference>
<evidence type="ECO:0000313" key="5">
    <source>
        <dbReference type="Proteomes" id="UP000651112"/>
    </source>
</evidence>
<dbReference type="InterPro" id="IPR006860">
    <property type="entry name" value="FecR"/>
</dbReference>
<feature type="transmembrane region" description="Helical" evidence="1">
    <location>
        <begin position="74"/>
        <end position="93"/>
    </location>
</feature>
<evidence type="ECO:0000259" key="2">
    <source>
        <dbReference type="Pfam" id="PF04773"/>
    </source>
</evidence>
<dbReference type="PANTHER" id="PTHR30273:SF2">
    <property type="entry name" value="PROTEIN FECR"/>
    <property type="match status" value="1"/>
</dbReference>
<comment type="caution">
    <text evidence="4">The sequence shown here is derived from an EMBL/GenBank/DDBJ whole genome shotgun (WGS) entry which is preliminary data.</text>
</comment>
<reference evidence="4 5" key="1">
    <citation type="submission" date="2020-08" db="EMBL/GenBank/DDBJ databases">
        <title>Sphingobacterium sp. DN00404 isolated from aquaculture water.</title>
        <authorList>
            <person name="Zhang M."/>
        </authorList>
    </citation>
    <scope>NUCLEOTIDE SEQUENCE [LARGE SCALE GENOMIC DNA]</scope>
    <source>
        <strain evidence="4 5">KCTC 42746</strain>
    </source>
</reference>
<dbReference type="Proteomes" id="UP000651112">
    <property type="component" value="Unassembled WGS sequence"/>
</dbReference>
<dbReference type="InterPro" id="IPR032508">
    <property type="entry name" value="FecR_C"/>
</dbReference>
<dbReference type="InterPro" id="IPR012373">
    <property type="entry name" value="Ferrdict_sens_TM"/>
</dbReference>
<accession>A0ABR7XX65</accession>
<feature type="domain" description="FecR protein" evidence="2">
    <location>
        <begin position="177"/>
        <end position="277"/>
    </location>
</feature>
<dbReference type="RefSeq" id="WP_190315411.1">
    <property type="nucleotide sequence ID" value="NZ_JACNYL010000005.1"/>
</dbReference>
<dbReference type="Gene3D" id="2.60.120.1440">
    <property type="match status" value="1"/>
</dbReference>
<gene>
    <name evidence="4" type="ORF">H8B21_18975</name>
</gene>
<proteinExistence type="predicted"/>
<evidence type="ECO:0000313" key="4">
    <source>
        <dbReference type="EMBL" id="MBD1423649.1"/>
    </source>
</evidence>
<organism evidence="4 5">
    <name type="scientific">Sphingobacterium chuzhouense</name>
    <dbReference type="NCBI Taxonomy" id="1742264"/>
    <lineage>
        <taxon>Bacteria</taxon>
        <taxon>Pseudomonadati</taxon>
        <taxon>Bacteroidota</taxon>
        <taxon>Sphingobacteriia</taxon>
        <taxon>Sphingobacteriales</taxon>
        <taxon>Sphingobacteriaceae</taxon>
        <taxon>Sphingobacterium</taxon>
    </lineage>
</organism>
<dbReference type="EMBL" id="JACNYL010000005">
    <property type="protein sequence ID" value="MBD1423649.1"/>
    <property type="molecule type" value="Genomic_DNA"/>
</dbReference>
<sequence length="390" mass="44021">MNQKEFQQLAKKISSGIATEKEVALYNYYYNQFQKHVNWDSSVLGKKEEVEKELYDRITTKLPGYTTKVRSFPYLKIAAAAVLLITISIGILVRNQQQELLPLYTEESRLKQDVDPGTNKAVLTLSDGTVLHLDESQNGVLADQSGAQVRKLEDGQIAYTSMENKQNGGFAKDVFNTIAIPRGGQYKLMLPDGTKVWLNASSSLKFPVFTGNSRVVELEGEAYFEVATIYRKNSSQKKPFIVKTSSQQIEVLGTHFNVNAYHNEEVVKTTLVEGKVKVSSTATGEVRILKPGQQAQVAKTGNIHLFEDIDTEEAMAWKNGMFYFNNTDLATIMKQLSRWYNVEVDINNMPKKKFNGALSRDVKLSQVLKMMETTSGLRFIIDERRISMLK</sequence>
<keyword evidence="5" id="KW-1185">Reference proteome</keyword>
<name>A0ABR7XX65_9SPHI</name>
<evidence type="ECO:0000256" key="1">
    <source>
        <dbReference type="SAM" id="Phobius"/>
    </source>
</evidence>
<dbReference type="Pfam" id="PF16344">
    <property type="entry name" value="FecR_C"/>
    <property type="match status" value="1"/>
</dbReference>
<dbReference type="Gene3D" id="3.55.50.30">
    <property type="match status" value="1"/>
</dbReference>
<evidence type="ECO:0000259" key="3">
    <source>
        <dbReference type="Pfam" id="PF16344"/>
    </source>
</evidence>